<reference evidence="3 4" key="1">
    <citation type="submission" date="2018-03" db="EMBL/GenBank/DDBJ databases">
        <title>Ahniella affigens gen. nov., sp. nov., a gammaproteobacterium isolated from sandy soil near a stream.</title>
        <authorList>
            <person name="Ko Y."/>
            <person name="Kim J.-H."/>
        </authorList>
    </citation>
    <scope>NUCLEOTIDE SEQUENCE [LARGE SCALE GENOMIC DNA]</scope>
    <source>
        <strain evidence="3 4">D13</strain>
        <plasmid evidence="4">Plasmid unnamed</plasmid>
    </source>
</reference>
<keyword evidence="3" id="KW-0614">Plasmid</keyword>
<dbReference type="GO" id="GO:0016887">
    <property type="term" value="F:ATP hydrolysis activity"/>
    <property type="evidence" value="ECO:0007669"/>
    <property type="project" value="InterPro"/>
</dbReference>
<dbReference type="RefSeq" id="WP_106894289.1">
    <property type="nucleotide sequence ID" value="NZ_CP027861.1"/>
</dbReference>
<geneLocation type="plasmid" evidence="3">
    <name>unnamed</name>
</geneLocation>
<dbReference type="PANTHER" id="PTHR30486:SF6">
    <property type="entry name" value="TYPE IV PILUS RETRACTATION ATPASE PILT"/>
    <property type="match status" value="1"/>
</dbReference>
<dbReference type="Proteomes" id="UP000241074">
    <property type="component" value="Plasmid unnamed"/>
</dbReference>
<evidence type="ECO:0000313" key="4">
    <source>
        <dbReference type="Proteomes" id="UP000241074"/>
    </source>
</evidence>
<dbReference type="AlphaFoldDB" id="A0A2P1PZV0"/>
<sequence length="370" mass="39697">MTDNKFLTAEELPKIRDFYLPLSSEMQDESIEWYSARAFTGSSKSRLAFGKDADVMKFVREAQKECLKHASTIHDTARITILDQVFRMQIVNRVEGRRSVHLRRIPRVVPTLEEAGVGAAMRDILMADSLIKGGLILITGTNGQGKTTVLSSTIVHRLIRHGGAAQMIEDPSEYPCDGVHGDGVCLQLPVSSDIPSQSTYEAALKKSLRAFPAISGGGTMLGIGEIRDKETAAEALKQSGNGHLVIATMHGQTIPQALDRLVTMSSEVLGQAQARMLLGANLRMIANQALVSAIQARPVSAEAAWFSAAEVSATLLFQGEADAQLREVISRGDPHGLEKAIAGQAAVLSSYTGGPVSALLKQLALATRAK</sequence>
<keyword evidence="4" id="KW-1185">Reference proteome</keyword>
<proteinExistence type="inferred from homology"/>
<dbReference type="Gene3D" id="3.40.50.300">
    <property type="entry name" value="P-loop containing nucleotide triphosphate hydrolases"/>
    <property type="match status" value="1"/>
</dbReference>
<dbReference type="SUPFAM" id="SSF52540">
    <property type="entry name" value="P-loop containing nucleoside triphosphate hydrolases"/>
    <property type="match status" value="1"/>
</dbReference>
<evidence type="ECO:0000259" key="2">
    <source>
        <dbReference type="Pfam" id="PF00437"/>
    </source>
</evidence>
<comment type="similarity">
    <text evidence="1">Belongs to the GSP E family.</text>
</comment>
<dbReference type="Pfam" id="PF00437">
    <property type="entry name" value="T2SSE"/>
    <property type="match status" value="1"/>
</dbReference>
<dbReference type="EMBL" id="CP027861">
    <property type="protein sequence ID" value="AVQ00372.1"/>
    <property type="molecule type" value="Genomic_DNA"/>
</dbReference>
<dbReference type="PANTHER" id="PTHR30486">
    <property type="entry name" value="TWITCHING MOTILITY PROTEIN PILT"/>
    <property type="match status" value="1"/>
</dbReference>
<feature type="domain" description="Bacterial type II secretion system protein E" evidence="2">
    <location>
        <begin position="99"/>
        <end position="294"/>
    </location>
</feature>
<gene>
    <name evidence="3" type="ORF">C7S18_24035</name>
</gene>
<dbReference type="InterPro" id="IPR027417">
    <property type="entry name" value="P-loop_NTPase"/>
</dbReference>
<reference evidence="3 4" key="2">
    <citation type="submission" date="2018-03" db="EMBL/GenBank/DDBJ databases">
        <authorList>
            <person name="Keele B.F."/>
        </authorList>
    </citation>
    <scope>NUCLEOTIDE SEQUENCE [LARGE SCALE GENOMIC DNA]</scope>
    <source>
        <strain evidence="3 4">D13</strain>
        <plasmid evidence="4">Plasmid unnamed</plasmid>
    </source>
</reference>
<dbReference type="KEGG" id="xba:C7S18_24035"/>
<evidence type="ECO:0000256" key="1">
    <source>
        <dbReference type="ARBA" id="ARBA00006611"/>
    </source>
</evidence>
<accession>A0A2P1PZV0</accession>
<dbReference type="OrthoDB" id="5442742at2"/>
<protein>
    <recommendedName>
        <fullName evidence="2">Bacterial type II secretion system protein E domain-containing protein</fullName>
    </recommendedName>
</protein>
<organism evidence="3 4">
    <name type="scientific">Ahniella affigens</name>
    <dbReference type="NCBI Taxonomy" id="2021234"/>
    <lineage>
        <taxon>Bacteria</taxon>
        <taxon>Pseudomonadati</taxon>
        <taxon>Pseudomonadota</taxon>
        <taxon>Gammaproteobacteria</taxon>
        <taxon>Lysobacterales</taxon>
        <taxon>Rhodanobacteraceae</taxon>
        <taxon>Ahniella</taxon>
    </lineage>
</organism>
<evidence type="ECO:0000313" key="3">
    <source>
        <dbReference type="EMBL" id="AVQ00372.1"/>
    </source>
</evidence>
<dbReference type="InterPro" id="IPR050921">
    <property type="entry name" value="T4SS_GSP_E_ATPase"/>
</dbReference>
<name>A0A2P1PZV0_9GAMM</name>
<dbReference type="InterPro" id="IPR001482">
    <property type="entry name" value="T2SS/T4SS_dom"/>
</dbReference>